<organism evidence="1 2">
    <name type="scientific">Trypanosoma theileri</name>
    <dbReference type="NCBI Taxonomy" id="67003"/>
    <lineage>
        <taxon>Eukaryota</taxon>
        <taxon>Discoba</taxon>
        <taxon>Euglenozoa</taxon>
        <taxon>Kinetoplastea</taxon>
        <taxon>Metakinetoplastina</taxon>
        <taxon>Trypanosomatida</taxon>
        <taxon>Trypanosomatidae</taxon>
        <taxon>Trypanosoma</taxon>
    </lineage>
</organism>
<dbReference type="EMBL" id="NBCO01000004">
    <property type="protein sequence ID" value="ORC92290.1"/>
    <property type="molecule type" value="Genomic_DNA"/>
</dbReference>
<sequence>MTQRITIPDDCVYEGYGTLYHDDAEIPPLTTSSLPPPLLPQSAASHEKNDAVLQFSINREEALRQLRAKLHVDTPPQLVVTGIPQQVLEDTTLLTSKQSHRLVYPQDAPLLNSPPLASSGTWYEIDRMKSQCRFLRDWMMCHESTEEKVKAKEFVRATLQFLNRDTVKELLFRTEGLLQQLENWPAVVNAARPQIPEWNDETTLAELHEFVKNIWQMDEVCDRLRELTGRFYLISPLVEETAFELAAMQEIEQWSSEGTLSSLQSLQKSIEKWGTQLKEDQHNIQNSTQMLLERINTVKKKKGISSV</sequence>
<dbReference type="RefSeq" id="XP_028886356.1">
    <property type="nucleotide sequence ID" value="XM_029022698.1"/>
</dbReference>
<reference evidence="1 2" key="1">
    <citation type="submission" date="2017-03" db="EMBL/GenBank/DDBJ databases">
        <title>An alternative strategy for trypanosome survival in the mammalian bloodstream revealed through genome and transcriptome analysis of the ubiquitous bovine parasite Trypanosoma (Megatrypanum) theileri.</title>
        <authorList>
            <person name="Kelly S."/>
            <person name="Ivens A."/>
            <person name="Mott A."/>
            <person name="O'Neill E."/>
            <person name="Emms D."/>
            <person name="Macleod O."/>
            <person name="Voorheis P."/>
            <person name="Matthews J."/>
            <person name="Matthews K."/>
            <person name="Carrington M."/>
        </authorList>
    </citation>
    <scope>NUCLEOTIDE SEQUENCE [LARGE SCALE GENOMIC DNA]</scope>
    <source>
        <strain evidence="1">Edinburgh</strain>
    </source>
</reference>
<dbReference type="Proteomes" id="UP000192257">
    <property type="component" value="Unassembled WGS sequence"/>
</dbReference>
<dbReference type="GO" id="GO:0004386">
    <property type="term" value="F:helicase activity"/>
    <property type="evidence" value="ECO:0007669"/>
    <property type="project" value="UniProtKB-KW"/>
</dbReference>
<dbReference type="AlphaFoldDB" id="A0A1X0P787"/>
<comment type="caution">
    <text evidence="1">The sequence shown here is derived from an EMBL/GenBank/DDBJ whole genome shotgun (WGS) entry which is preliminary data.</text>
</comment>
<keyword evidence="1" id="KW-0067">ATP-binding</keyword>
<evidence type="ECO:0000313" key="1">
    <source>
        <dbReference type="EMBL" id="ORC92290.1"/>
    </source>
</evidence>
<keyword evidence="2" id="KW-1185">Reference proteome</keyword>
<protein>
    <submittedName>
        <fullName evidence="1">RNA helicase</fullName>
    </submittedName>
</protein>
<gene>
    <name evidence="1" type="ORF">TM35_000045040</name>
</gene>
<proteinExistence type="predicted"/>
<name>A0A1X0P787_9TRYP</name>
<accession>A0A1X0P787</accession>
<dbReference type="GeneID" id="39982478"/>
<dbReference type="VEuPathDB" id="TriTrypDB:TM35_000045040"/>
<keyword evidence="1" id="KW-0378">Hydrolase</keyword>
<dbReference type="OrthoDB" id="241044at2759"/>
<keyword evidence="1" id="KW-0347">Helicase</keyword>
<keyword evidence="1" id="KW-0547">Nucleotide-binding</keyword>
<evidence type="ECO:0000313" key="2">
    <source>
        <dbReference type="Proteomes" id="UP000192257"/>
    </source>
</evidence>